<evidence type="ECO:0000259" key="3">
    <source>
        <dbReference type="PROSITE" id="PS50157"/>
    </source>
</evidence>
<dbReference type="GO" id="GO:0008270">
    <property type="term" value="F:zinc ion binding"/>
    <property type="evidence" value="ECO:0007669"/>
    <property type="project" value="UniProtKB-KW"/>
</dbReference>
<dbReference type="Proteomes" id="UP000694844">
    <property type="component" value="Chromosome 5"/>
</dbReference>
<organism evidence="4 5">
    <name type="scientific">Crassostrea virginica</name>
    <name type="common">Eastern oyster</name>
    <dbReference type="NCBI Taxonomy" id="6565"/>
    <lineage>
        <taxon>Eukaryota</taxon>
        <taxon>Metazoa</taxon>
        <taxon>Spiralia</taxon>
        <taxon>Lophotrochozoa</taxon>
        <taxon>Mollusca</taxon>
        <taxon>Bivalvia</taxon>
        <taxon>Autobranchia</taxon>
        <taxon>Pteriomorphia</taxon>
        <taxon>Ostreida</taxon>
        <taxon>Ostreoidea</taxon>
        <taxon>Ostreidae</taxon>
        <taxon>Crassostrea</taxon>
    </lineage>
</organism>
<gene>
    <name evidence="5" type="primary">LOC111137215</name>
</gene>
<dbReference type="PANTHER" id="PTHR13309:SF0">
    <property type="entry name" value="FMR1-INTERACTING PROTEIN NUFIP1"/>
    <property type="match status" value="1"/>
</dbReference>
<protein>
    <submittedName>
        <fullName evidence="5">Nuclear fragile X mental retardation-interacting protein 1-like</fullName>
    </submittedName>
</protein>
<dbReference type="OrthoDB" id="273070at2759"/>
<dbReference type="Pfam" id="PF10453">
    <property type="entry name" value="NUFIP1"/>
    <property type="match status" value="1"/>
</dbReference>
<dbReference type="InterPro" id="IPR013087">
    <property type="entry name" value="Znf_C2H2_type"/>
</dbReference>
<feature type="domain" description="C2H2-type" evidence="3">
    <location>
        <begin position="212"/>
        <end position="239"/>
    </location>
</feature>
<name>A0A8B8EWD5_CRAVI</name>
<feature type="compositionally biased region" description="Polar residues" evidence="2">
    <location>
        <begin position="535"/>
        <end position="546"/>
    </location>
</feature>
<keyword evidence="1" id="KW-0479">Metal-binding</keyword>
<dbReference type="GO" id="GO:0003723">
    <property type="term" value="F:RNA binding"/>
    <property type="evidence" value="ECO:0007669"/>
    <property type="project" value="InterPro"/>
</dbReference>
<feature type="region of interest" description="Disordered" evidence="2">
    <location>
        <begin position="132"/>
        <end position="203"/>
    </location>
</feature>
<evidence type="ECO:0000313" key="4">
    <source>
        <dbReference type="Proteomes" id="UP000694844"/>
    </source>
</evidence>
<dbReference type="RefSeq" id="XP_022344286.1">
    <property type="nucleotide sequence ID" value="XM_022488578.1"/>
</dbReference>
<dbReference type="KEGG" id="cvn:111137215"/>
<dbReference type="PANTHER" id="PTHR13309">
    <property type="entry name" value="NUCLEAR FRAGILE X MENTAL RETARDATION PROTEIN INTERACTING PROTEIN 1"/>
    <property type="match status" value="1"/>
</dbReference>
<keyword evidence="1" id="KW-0863">Zinc-finger</keyword>
<feature type="compositionally biased region" description="Basic residues" evidence="2">
    <location>
        <begin position="443"/>
        <end position="452"/>
    </location>
</feature>
<dbReference type="SMART" id="SM00355">
    <property type="entry name" value="ZnF_C2H2"/>
    <property type="match status" value="2"/>
</dbReference>
<dbReference type="InterPro" id="IPR019496">
    <property type="entry name" value="NUFIP1_cons_dom"/>
</dbReference>
<feature type="compositionally biased region" description="Basic and acidic residues" evidence="2">
    <location>
        <begin position="556"/>
        <end position="594"/>
    </location>
</feature>
<reference evidence="5" key="1">
    <citation type="submission" date="2025-08" db="UniProtKB">
        <authorList>
            <consortium name="RefSeq"/>
        </authorList>
    </citation>
    <scope>IDENTIFICATION</scope>
    <source>
        <tissue evidence="5">Whole sample</tissue>
    </source>
</reference>
<feature type="compositionally biased region" description="Low complexity" evidence="2">
    <location>
        <begin position="146"/>
        <end position="161"/>
    </location>
</feature>
<keyword evidence="1" id="KW-0862">Zinc</keyword>
<evidence type="ECO:0000256" key="2">
    <source>
        <dbReference type="SAM" id="MobiDB-lite"/>
    </source>
</evidence>
<evidence type="ECO:0000256" key="1">
    <source>
        <dbReference type="PROSITE-ProRule" id="PRU00042"/>
    </source>
</evidence>
<proteinExistence type="predicted"/>
<feature type="region of interest" description="Disordered" evidence="2">
    <location>
        <begin position="408"/>
        <end position="462"/>
    </location>
</feature>
<keyword evidence="4" id="KW-1185">Reference proteome</keyword>
<dbReference type="GO" id="GO:0000492">
    <property type="term" value="P:box C/D snoRNP assembly"/>
    <property type="evidence" value="ECO:0007669"/>
    <property type="project" value="TreeGrafter"/>
</dbReference>
<feature type="compositionally biased region" description="Basic and acidic residues" evidence="2">
    <location>
        <begin position="359"/>
        <end position="373"/>
    </location>
</feature>
<accession>A0A8B8EWD5</accession>
<feature type="region of interest" description="Disordered" evidence="2">
    <location>
        <begin position="315"/>
        <end position="377"/>
    </location>
</feature>
<evidence type="ECO:0000313" key="5">
    <source>
        <dbReference type="RefSeq" id="XP_022344286.1"/>
    </source>
</evidence>
<dbReference type="GeneID" id="111137215"/>
<dbReference type="PROSITE" id="PS50157">
    <property type="entry name" value="ZINC_FINGER_C2H2_2"/>
    <property type="match status" value="1"/>
</dbReference>
<feature type="compositionally biased region" description="Basic and acidic residues" evidence="2">
    <location>
        <begin position="338"/>
        <end position="351"/>
    </location>
</feature>
<dbReference type="AlphaFoldDB" id="A0A8B8EWD5"/>
<feature type="compositionally biased region" description="Basic and acidic residues" evidence="2">
    <location>
        <begin position="414"/>
        <end position="442"/>
    </location>
</feature>
<dbReference type="GO" id="GO:0005634">
    <property type="term" value="C:nucleus"/>
    <property type="evidence" value="ECO:0007669"/>
    <property type="project" value="TreeGrafter"/>
</dbReference>
<feature type="region of interest" description="Disordered" evidence="2">
    <location>
        <begin position="532"/>
        <end position="594"/>
    </location>
</feature>
<dbReference type="PROSITE" id="PS00028">
    <property type="entry name" value="ZINC_FINGER_C2H2_1"/>
    <property type="match status" value="1"/>
</dbReference>
<feature type="compositionally biased region" description="Polar residues" evidence="2">
    <location>
        <begin position="132"/>
        <end position="145"/>
    </location>
</feature>
<dbReference type="InterPro" id="IPR039136">
    <property type="entry name" value="NUFIP1-like"/>
</dbReference>
<sequence>MNNIGCTGKMHGFTRFQGPPGAQNFSPGFFQRGPPPNQHNFHMPPAQQSPRQQVSYSDINVFHNGANRQQVNYGKNFGRHPRPNFNSPPPQHQITYGDTDMFASNAGQQFPFNPQHNPPPRVNFPQNQQIGNHWQNNRNQTSPWENNFQNGNGNFTENGFNDMKGGHQNRKPWNNNVWNNLPKDSNRNQEQFHKKKKKPKVDKRDLAQNNLYFCDTCDRGFKVMEKYQEHVASHVKCRHEGCSYTAHPKLVQLHDRTQHSSGLASKIWKLESPEDIAKWREERKRNFPTAATVQRKKDILKEKIARGEIIETKTFGKMKNKNGKRDKFGKWKNKRQDKRNNHGKQDQKSPSKTEITPTKVHEKSLETEKRFDGDPLSMLEGLEEKTISNSDETVPTIGGALASLMANYSDSEEDRPSQTDKHTEKVIKDGENEDFDHSDQGNKRGRKRKRQRKGDCNTQPKIRKSTLLEKLLAPNIRRERNLVLQCVYHIVKENFYGIGNSKEGNSPMLKTSVNQDNTEEEVIKDKIIKTKGDSGVSQGCSQTGSPKQKILQETGEEPKHTGRDSKTQELDTEEIKSDNIDRDNESLIDDHAWE</sequence>